<sequence length="280" mass="30434">MGGSQALCFGASRPETTNQPQPPQPHQKKQVDELMADDDTSTSKKDDSSNLKDNNLNEEDNDDVYFMRQALKVAEAALAIGEVPVGCVIVLLPKDTTTTRGTIVSHGANQVNATRDASRHAEVVAVDRMLTLGASSDQLRLPPHIMAQSATTPEQQKALQEEKNAMDDDGWGSGQVYPVSILSQCHLYVTCEPCIMCSAALATVGIGKVIFGCRNDRFGGCGSILSLHTATSVDDKEDGSTDKPFPIVEGVLKDQAVRLLRCFYDRENFHAPDDKRKRKS</sequence>
<keyword evidence="5" id="KW-1185">Reference proteome</keyword>
<gene>
    <name evidence="4" type="ORF">SEMRO_464_G148410.1</name>
</gene>
<dbReference type="OrthoDB" id="1701769at2759"/>
<protein>
    <submittedName>
        <fullName evidence="4">Specific adenosine deaminase 2</fullName>
    </submittedName>
</protein>
<dbReference type="PROSITE" id="PS51747">
    <property type="entry name" value="CYT_DCMP_DEAMINASES_2"/>
    <property type="match status" value="1"/>
</dbReference>
<evidence type="ECO:0000313" key="5">
    <source>
        <dbReference type="Proteomes" id="UP001153069"/>
    </source>
</evidence>
<dbReference type="InterPro" id="IPR002125">
    <property type="entry name" value="CMP_dCMP_dom"/>
</dbReference>
<feature type="compositionally biased region" description="Basic and acidic residues" evidence="2">
    <location>
        <begin position="41"/>
        <end position="50"/>
    </location>
</feature>
<dbReference type="CDD" id="cd01285">
    <property type="entry name" value="nucleoside_deaminase"/>
    <property type="match status" value="1"/>
</dbReference>
<feature type="domain" description="CMP/dCMP-type deaminase" evidence="3">
    <location>
        <begin position="61"/>
        <end position="232"/>
    </location>
</feature>
<dbReference type="EMBL" id="CAICTM010000463">
    <property type="protein sequence ID" value="CAB9511029.1"/>
    <property type="molecule type" value="Genomic_DNA"/>
</dbReference>
<evidence type="ECO:0000256" key="1">
    <source>
        <dbReference type="ARBA" id="ARBA00022801"/>
    </source>
</evidence>
<reference evidence="4" key="1">
    <citation type="submission" date="2020-06" db="EMBL/GenBank/DDBJ databases">
        <authorList>
            <consortium name="Plant Systems Biology data submission"/>
        </authorList>
    </citation>
    <scope>NUCLEOTIDE SEQUENCE</scope>
    <source>
        <strain evidence="4">D6</strain>
    </source>
</reference>
<proteinExistence type="predicted"/>
<dbReference type="Pfam" id="PF00383">
    <property type="entry name" value="dCMP_cyt_deam_1"/>
    <property type="match status" value="1"/>
</dbReference>
<name>A0A9N8DZ20_9STRA</name>
<dbReference type="InterPro" id="IPR016193">
    <property type="entry name" value="Cytidine_deaminase-like"/>
</dbReference>
<keyword evidence="1" id="KW-0378">Hydrolase</keyword>
<dbReference type="GO" id="GO:0052717">
    <property type="term" value="F:tRNA-specific adenosine-34 deaminase activity"/>
    <property type="evidence" value="ECO:0007669"/>
    <property type="project" value="TreeGrafter"/>
</dbReference>
<dbReference type="Gene3D" id="3.40.140.10">
    <property type="entry name" value="Cytidine Deaminase, domain 2"/>
    <property type="match status" value="1"/>
</dbReference>
<feature type="region of interest" description="Disordered" evidence="2">
    <location>
        <begin position="1"/>
        <end position="58"/>
    </location>
</feature>
<evidence type="ECO:0000256" key="2">
    <source>
        <dbReference type="SAM" id="MobiDB-lite"/>
    </source>
</evidence>
<dbReference type="PANTHER" id="PTHR11079">
    <property type="entry name" value="CYTOSINE DEAMINASE FAMILY MEMBER"/>
    <property type="match status" value="1"/>
</dbReference>
<accession>A0A9N8DZ20</accession>
<organism evidence="4 5">
    <name type="scientific">Seminavis robusta</name>
    <dbReference type="NCBI Taxonomy" id="568900"/>
    <lineage>
        <taxon>Eukaryota</taxon>
        <taxon>Sar</taxon>
        <taxon>Stramenopiles</taxon>
        <taxon>Ochrophyta</taxon>
        <taxon>Bacillariophyta</taxon>
        <taxon>Bacillariophyceae</taxon>
        <taxon>Bacillariophycidae</taxon>
        <taxon>Naviculales</taxon>
        <taxon>Naviculaceae</taxon>
        <taxon>Seminavis</taxon>
    </lineage>
</organism>
<dbReference type="SUPFAM" id="SSF53927">
    <property type="entry name" value="Cytidine deaminase-like"/>
    <property type="match status" value="1"/>
</dbReference>
<dbReference type="GO" id="GO:0002100">
    <property type="term" value="P:tRNA wobble adenosine to inosine editing"/>
    <property type="evidence" value="ECO:0007669"/>
    <property type="project" value="TreeGrafter"/>
</dbReference>
<dbReference type="Proteomes" id="UP001153069">
    <property type="component" value="Unassembled WGS sequence"/>
</dbReference>
<comment type="caution">
    <text evidence="4">The sequence shown here is derived from an EMBL/GenBank/DDBJ whole genome shotgun (WGS) entry which is preliminary data.</text>
</comment>
<evidence type="ECO:0000313" key="4">
    <source>
        <dbReference type="EMBL" id="CAB9511029.1"/>
    </source>
</evidence>
<dbReference type="AlphaFoldDB" id="A0A9N8DZ20"/>
<evidence type="ECO:0000259" key="3">
    <source>
        <dbReference type="PROSITE" id="PS51747"/>
    </source>
</evidence>
<dbReference type="PANTHER" id="PTHR11079:SF149">
    <property type="entry name" value="TRNA-SPECIFIC ADENOSINE DEAMINASE 2"/>
    <property type="match status" value="1"/>
</dbReference>